<dbReference type="EMBL" id="JACHLE010000003">
    <property type="protein sequence ID" value="MBB4807027.1"/>
    <property type="molecule type" value="Genomic_DNA"/>
</dbReference>
<keyword evidence="1" id="KW-0732">Signal</keyword>
<protein>
    <submittedName>
        <fullName evidence="2">Uncharacterized protein</fullName>
    </submittedName>
</protein>
<dbReference type="RefSeq" id="WP_184189577.1">
    <property type="nucleotide sequence ID" value="NZ_JACHLE010000003.1"/>
</dbReference>
<sequence>MRRFSFTLVFTFLSIVLFAQDDVKSDLNSLFLGLNVESKPEKMIIGLPLKFEKFLRKQEQTGEPITIYIADFQKDDRISSKLLNGEVRIEQKNYEVELGRHSVFLRLAFQNYDDLIEEYTRLYTKFEGYASNIMTESPENENDYGRQISNILTIKDDFSVKKLSFVYLIPNPEEKNKTQYLFVDYSYRRY</sequence>
<evidence type="ECO:0000313" key="3">
    <source>
        <dbReference type="Proteomes" id="UP000592180"/>
    </source>
</evidence>
<gene>
    <name evidence="2" type="ORF">HNP38_002331</name>
</gene>
<name>A0A840KGC5_9FLAO</name>
<dbReference type="Proteomes" id="UP000592180">
    <property type="component" value="Unassembled WGS sequence"/>
</dbReference>
<accession>A0A840KGC5</accession>
<reference evidence="2 3" key="1">
    <citation type="submission" date="2020-08" db="EMBL/GenBank/DDBJ databases">
        <title>Functional genomics of gut bacteria from endangered species of beetles.</title>
        <authorList>
            <person name="Carlos-Shanley C."/>
        </authorList>
    </citation>
    <scope>NUCLEOTIDE SEQUENCE [LARGE SCALE GENOMIC DNA]</scope>
    <source>
        <strain evidence="2 3">S00151</strain>
    </source>
</reference>
<organism evidence="2 3">
    <name type="scientific">Chryseobacterium defluvii</name>
    <dbReference type="NCBI Taxonomy" id="160396"/>
    <lineage>
        <taxon>Bacteria</taxon>
        <taxon>Pseudomonadati</taxon>
        <taxon>Bacteroidota</taxon>
        <taxon>Flavobacteriia</taxon>
        <taxon>Flavobacteriales</taxon>
        <taxon>Weeksellaceae</taxon>
        <taxon>Chryseobacterium group</taxon>
        <taxon>Chryseobacterium</taxon>
    </lineage>
</organism>
<comment type="caution">
    <text evidence="2">The sequence shown here is derived from an EMBL/GenBank/DDBJ whole genome shotgun (WGS) entry which is preliminary data.</text>
</comment>
<keyword evidence="3" id="KW-1185">Reference proteome</keyword>
<feature type="chain" id="PRO_5032546603" evidence="1">
    <location>
        <begin position="20"/>
        <end position="190"/>
    </location>
</feature>
<evidence type="ECO:0000313" key="2">
    <source>
        <dbReference type="EMBL" id="MBB4807027.1"/>
    </source>
</evidence>
<feature type="signal peptide" evidence="1">
    <location>
        <begin position="1"/>
        <end position="19"/>
    </location>
</feature>
<dbReference type="AlphaFoldDB" id="A0A840KGC5"/>
<evidence type="ECO:0000256" key="1">
    <source>
        <dbReference type="SAM" id="SignalP"/>
    </source>
</evidence>
<proteinExistence type="predicted"/>